<sequence>MTAVTRRGQYALGDANLARGAGETSLYSPNRSNLDWQSSLAETAQDAGDKIRGAIEGVLDGAVQEIYDLTGIDLSSIVNLLNQLLTSPLDSLGSVGLGDVLSVLGQFLPFLPGVDPSTFDPAAAATQFINSILNPTGLLANWPQLYQVITGASGALNELGELFQQGLFGQINPGRLGQISAAAIDNLNPETLDNPGFDTDASIRDNEEVEWDGTFGRTRPGSMKIVADGTTHTAISNPLRVVASRTINVEIWTYYAGVTANPGTTPIRLSVGAYQNPVNATDPPIWVADTLIPAPSIVSPAGNSISVAGNVGGWIKIVGSYTVPAGVDRVVNKVQVTEDCLSGTVHFDDGSRKRAGLLPKEYVEGLLADLAAHAAKIQATLNKGWEALTGLPAAVDKTVDDLKAALQNIPQANIAGLAAALASAGQDIRDAIVNAITGGSGTGHSTADVIAALLNIPQHLINGLEDDLAEAGDAIADVWDDVRDTWNKVVGGYRRTTVTGQTSADVEEVMISVGQEILVAQESTITLANQQNAPRNVPFWVSPNRFEEVSFPRALLQPVPTIGSGGGGSTGTGSGLGVLDANWNAEERDAVQGHTHSAPSHTHVMGFAKPLYTIPAGTLALTAVTMTQDRLVNVARFLAGGGTPPSTALYVGIYSIDPATGTMTLVYDYGDQKGNINTGADLYETALTLPNDVLVDAGSMFAVGILPVGGSFAVGAVRRQPISTAALVYPAAATELVSGQSSLPSTVANGSMDHTSTHRIWVSLGQAVDSVPEDNSPVTLTMTFNVANTSNWSSPSFQQYGNASSNFTVDNGQIYGGGPTVLFGDVTYWRSALCLTPVHTNDHMAEITLGTGWDDNAYGYATDRAYVRCNSSGTSGVCLHVDATGGAVRVRIATTTDLVSIGTVRATVSGIPYVVGDRFSIRAVGNVYQAYRNDDPIPGAVWTDSGNVVPIGKAWRRTAFGSGSRCTNGFTRYAPAHIDSFKAADLAA</sequence>
<dbReference type="AlphaFoldDB" id="A0AAE5ADR4"/>
<evidence type="ECO:0000259" key="1">
    <source>
        <dbReference type="Pfam" id="PF23918"/>
    </source>
</evidence>
<dbReference type="InterPro" id="IPR055681">
    <property type="entry name" value="DUF7257"/>
</dbReference>
<dbReference type="Pfam" id="PF23918">
    <property type="entry name" value="DUF7257"/>
    <property type="match status" value="1"/>
</dbReference>
<evidence type="ECO:0000313" key="3">
    <source>
        <dbReference type="Proteomes" id="UP001186041"/>
    </source>
</evidence>
<accession>A0AAE5ADR4</accession>
<organism evidence="2 3">
    <name type="scientific">Mycolicibacterium fortuitum</name>
    <name type="common">Mycobacterium fortuitum</name>
    <dbReference type="NCBI Taxonomy" id="1766"/>
    <lineage>
        <taxon>Bacteria</taxon>
        <taxon>Bacillati</taxon>
        <taxon>Actinomycetota</taxon>
        <taxon>Actinomycetes</taxon>
        <taxon>Mycobacteriales</taxon>
        <taxon>Mycobacteriaceae</taxon>
        <taxon>Mycolicibacterium</taxon>
    </lineage>
</organism>
<dbReference type="Gene3D" id="2.60.120.260">
    <property type="entry name" value="Galactose-binding domain-like"/>
    <property type="match status" value="1"/>
</dbReference>
<comment type="caution">
    <text evidence="2">The sequence shown here is derived from an EMBL/GenBank/DDBJ whole genome shotgun (WGS) entry which is preliminary data.</text>
</comment>
<reference evidence="2" key="1">
    <citation type="submission" date="2023-10" db="EMBL/GenBank/DDBJ databases">
        <title>Mycolicibacterium fortuitum clinical isolates causing pulmonary infections in humans.</title>
        <authorList>
            <person name="Mejia-Ponce P.M."/>
            <person name="Zenteno-Cuevas R."/>
            <person name="Licona-Cassani C."/>
        </authorList>
    </citation>
    <scope>NUCLEOTIDE SEQUENCE</scope>
    <source>
        <strain evidence="2">M8</strain>
    </source>
</reference>
<feature type="domain" description="DUF7257" evidence="1">
    <location>
        <begin position="839"/>
        <end position="986"/>
    </location>
</feature>
<protein>
    <recommendedName>
        <fullName evidence="1">DUF7257 domain-containing protein</fullName>
    </recommendedName>
</protein>
<dbReference type="RefSeq" id="WP_317722309.1">
    <property type="nucleotide sequence ID" value="NZ_JAWLVK010000015.1"/>
</dbReference>
<dbReference type="Proteomes" id="UP001186041">
    <property type="component" value="Unassembled WGS sequence"/>
</dbReference>
<gene>
    <name evidence="2" type="ORF">R4485_18065</name>
</gene>
<proteinExistence type="predicted"/>
<dbReference type="EMBL" id="JAWLVV010000015">
    <property type="protein sequence ID" value="MDV7292077.1"/>
    <property type="molecule type" value="Genomic_DNA"/>
</dbReference>
<name>A0AAE5ADR4_MYCFO</name>
<evidence type="ECO:0000313" key="2">
    <source>
        <dbReference type="EMBL" id="MDV7292077.1"/>
    </source>
</evidence>